<protein>
    <submittedName>
        <fullName evidence="3">Uncharacterized protein</fullName>
    </submittedName>
</protein>
<reference evidence="3" key="1">
    <citation type="submission" date="2020-12" db="EMBL/GenBank/DDBJ databases">
        <authorList>
            <person name="Mcmullen J.G."/>
        </authorList>
    </citation>
    <scope>NUCLEOTIDE SEQUENCE</scope>
    <source>
        <strain evidence="3">Dm-2019-70</strain>
    </source>
</reference>
<proteinExistence type="predicted"/>
<feature type="region of interest" description="Disordered" evidence="1">
    <location>
        <begin position="154"/>
        <end position="174"/>
    </location>
</feature>
<evidence type="ECO:0000313" key="4">
    <source>
        <dbReference type="Proteomes" id="UP000676478"/>
    </source>
</evidence>
<evidence type="ECO:0000313" key="3">
    <source>
        <dbReference type="EMBL" id="MBS1011892.1"/>
    </source>
</evidence>
<sequence length="274" mass="30576">MINFLGYLSLFSFIIIPVAIIWIIVNLVIKHKQKAPLITLLVGIVLLITGISLTYLPIGNTKLELDSTHINTDSDGLATLTGKASPNSTVEISSDNSPFDDYIKANKSGKFEEYFDLNGGRKKHVYSVSVLTKNNVNGPSKKVTITNATYKRVQKAKEESIDKENRESTSKSQKNKFGFEKSVKELARNTGKNFFNETLKVKFNDEDSEVTFCIPDDSTALSKEDKNKIATYLFNRTDKLAAISDVESPTTKFIQTYDYNTIARTTITGGIKVY</sequence>
<reference evidence="3" key="2">
    <citation type="submission" date="2022-09" db="EMBL/GenBank/DDBJ databases">
        <title>Genome-inferred correspondence between phylogeny and metabolic traits in the wild Drosophila gut microbiome.</title>
        <authorList>
            <person name="Bueno E."/>
            <person name="Blow F."/>
            <person name="Douglas A.E."/>
        </authorList>
    </citation>
    <scope>NUCLEOTIDE SEQUENCE</scope>
    <source>
        <strain evidence="3">Dm-2019-70</strain>
    </source>
</reference>
<name>A0AA41ES57_LEVBR</name>
<keyword evidence="2" id="KW-0812">Transmembrane</keyword>
<keyword evidence="2" id="KW-0472">Membrane</keyword>
<keyword evidence="2" id="KW-1133">Transmembrane helix</keyword>
<organism evidence="3 4">
    <name type="scientific">Levilactobacillus brevis</name>
    <name type="common">Lactobacillus brevis</name>
    <dbReference type="NCBI Taxonomy" id="1580"/>
    <lineage>
        <taxon>Bacteria</taxon>
        <taxon>Bacillati</taxon>
        <taxon>Bacillota</taxon>
        <taxon>Bacilli</taxon>
        <taxon>Lactobacillales</taxon>
        <taxon>Lactobacillaceae</taxon>
        <taxon>Levilactobacillus</taxon>
    </lineage>
</organism>
<evidence type="ECO:0000256" key="1">
    <source>
        <dbReference type="SAM" id="MobiDB-lite"/>
    </source>
</evidence>
<dbReference type="EMBL" id="JAERKF010000046">
    <property type="protein sequence ID" value="MBS1011892.1"/>
    <property type="molecule type" value="Genomic_DNA"/>
</dbReference>
<dbReference type="RefSeq" id="WP_211756949.1">
    <property type="nucleotide sequence ID" value="NZ_JAERKF010000046.1"/>
</dbReference>
<comment type="caution">
    <text evidence="3">The sequence shown here is derived from an EMBL/GenBank/DDBJ whole genome shotgun (WGS) entry which is preliminary data.</text>
</comment>
<evidence type="ECO:0000256" key="2">
    <source>
        <dbReference type="SAM" id="Phobius"/>
    </source>
</evidence>
<feature type="compositionally biased region" description="Basic and acidic residues" evidence="1">
    <location>
        <begin position="155"/>
        <end position="169"/>
    </location>
</feature>
<feature type="transmembrane region" description="Helical" evidence="2">
    <location>
        <begin position="6"/>
        <end position="25"/>
    </location>
</feature>
<gene>
    <name evidence="3" type="ORF">JK167_13970</name>
</gene>
<dbReference type="AlphaFoldDB" id="A0AA41ES57"/>
<dbReference type="Proteomes" id="UP000676478">
    <property type="component" value="Unassembled WGS sequence"/>
</dbReference>
<accession>A0AA41ES57</accession>
<feature type="transmembrane region" description="Helical" evidence="2">
    <location>
        <begin position="37"/>
        <end position="58"/>
    </location>
</feature>